<dbReference type="Gene3D" id="3.40.50.2000">
    <property type="entry name" value="Glycogen Phosphorylase B"/>
    <property type="match status" value="1"/>
</dbReference>
<protein>
    <recommendedName>
        <fullName evidence="5 14">GDP-Man:Man(3)GlcNAc(2)-PP-Dol alpha-1,2-mannosyltransferase</fullName>
        <ecNumber evidence="4 14">2.4.1.131</ecNumber>
    </recommendedName>
</protein>
<evidence type="ECO:0000259" key="16">
    <source>
        <dbReference type="Pfam" id="PF15924"/>
    </source>
</evidence>
<evidence type="ECO:0000256" key="3">
    <source>
        <dbReference type="ARBA" id="ARBA00009481"/>
    </source>
</evidence>
<dbReference type="GO" id="GO:0005789">
    <property type="term" value="C:endoplasmic reticulum membrane"/>
    <property type="evidence" value="ECO:0007669"/>
    <property type="project" value="UniProtKB-SubCell"/>
</dbReference>
<evidence type="ECO:0000256" key="13">
    <source>
        <dbReference type="ARBA" id="ARBA00056799"/>
    </source>
</evidence>
<dbReference type="FunFam" id="3.40.50.2000:FF:000168">
    <property type="entry name" value="Alpha-1,2-mannosyltransferase (Alg11), putative"/>
    <property type="match status" value="1"/>
</dbReference>
<evidence type="ECO:0000259" key="15">
    <source>
        <dbReference type="Pfam" id="PF00534"/>
    </source>
</evidence>
<name>A0A6A5XKQ5_9PLEO</name>
<sequence length="546" mass="61418">MGVVYFFLSFLAPVVLAYAFFVPTLRSLGELAGHYLRRSSRTRRELLLARVATEQKAYESSSKQSKEEDDWEEIERSAVGSAANGGKADKDWNGIVGFFHPFCNAGGGGERVLWGAIRATQKRWPEATCVVYTGDHDVDKDAILKRVKERFNIHLHPPTVHFLYLTTRHYVLSSTWPRFTLLGQSIGSLILGYDAFSLLVPDIFIDTMGYAFAVALCSLFFPNVPTGAYVHYPTISTDMLDSLDVGGKGVHTGQGAGYRGVAKRQYWSLFAKLYCVMGSCIDVVMTNSTWTQSHIKTLWGPYRNRRNSTTDHDIDVVFPPVAVEELERDVPVDEESEQKRGPALIYIAQFRPEKNHQVVLRAFASLLSSNPSFPEYPKETPKLVLIGSVRDPDDATRVYNLRLLAHELHIKEHVEFVCDATWPQMLDWMRRASIGVNSMWNEHFGIGVVEYQAAGLISVVNDSGGPKLDIVVPIDGKPTGFHASTSEEYAEGFRKALSLPRKERLAMRRRARKSANRFTDRGFAEKWIANMDQLILLQVARTKSSD</sequence>
<evidence type="ECO:0000256" key="4">
    <source>
        <dbReference type="ARBA" id="ARBA00012645"/>
    </source>
</evidence>
<evidence type="ECO:0000313" key="18">
    <source>
        <dbReference type="Proteomes" id="UP000799778"/>
    </source>
</evidence>
<comment type="subcellular location">
    <subcellularLocation>
        <location evidence="1">Endoplasmic reticulum membrane</location>
        <topology evidence="1">Single-pass membrane protein</topology>
    </subcellularLocation>
</comment>
<dbReference type="PANTHER" id="PTHR45919:SF1">
    <property type="entry name" value="GDP-MAN:MAN(3)GLCNAC(2)-PP-DOL ALPHA-1,2-MANNOSYLTRANSFERASE"/>
    <property type="match status" value="1"/>
</dbReference>
<evidence type="ECO:0000256" key="10">
    <source>
        <dbReference type="ARBA" id="ARBA00022989"/>
    </source>
</evidence>
<keyword evidence="9 14" id="KW-0256">Endoplasmic reticulum</keyword>
<keyword evidence="6 14" id="KW-0328">Glycosyltransferase</keyword>
<feature type="domain" description="ALG11 mannosyltransferase N-terminal" evidence="16">
    <location>
        <begin position="94"/>
        <end position="299"/>
    </location>
</feature>
<organism evidence="17 18">
    <name type="scientific">Aaosphaeria arxii CBS 175.79</name>
    <dbReference type="NCBI Taxonomy" id="1450172"/>
    <lineage>
        <taxon>Eukaryota</taxon>
        <taxon>Fungi</taxon>
        <taxon>Dikarya</taxon>
        <taxon>Ascomycota</taxon>
        <taxon>Pezizomycotina</taxon>
        <taxon>Dothideomycetes</taxon>
        <taxon>Pleosporomycetidae</taxon>
        <taxon>Pleosporales</taxon>
        <taxon>Pleosporales incertae sedis</taxon>
        <taxon>Aaosphaeria</taxon>
    </lineage>
</organism>
<comment type="pathway">
    <text evidence="2 14">Protein modification; protein glycosylation.</text>
</comment>
<keyword evidence="8" id="KW-0812">Transmembrane</keyword>
<keyword evidence="11" id="KW-0472">Membrane</keyword>
<dbReference type="InterPro" id="IPR031814">
    <property type="entry name" value="ALG11_N"/>
</dbReference>
<evidence type="ECO:0000256" key="7">
    <source>
        <dbReference type="ARBA" id="ARBA00022679"/>
    </source>
</evidence>
<evidence type="ECO:0000256" key="11">
    <source>
        <dbReference type="ARBA" id="ARBA00023136"/>
    </source>
</evidence>
<dbReference type="EC" id="2.4.1.131" evidence="4 14"/>
<evidence type="ECO:0000256" key="12">
    <source>
        <dbReference type="ARBA" id="ARBA00045065"/>
    </source>
</evidence>
<feature type="domain" description="Glycosyl transferase family 1" evidence="15">
    <location>
        <begin position="337"/>
        <end position="513"/>
    </location>
</feature>
<evidence type="ECO:0000256" key="14">
    <source>
        <dbReference type="RuleBase" id="RU367051"/>
    </source>
</evidence>
<evidence type="ECO:0000256" key="8">
    <source>
        <dbReference type="ARBA" id="ARBA00022692"/>
    </source>
</evidence>
<dbReference type="GO" id="GO:0006487">
    <property type="term" value="P:protein N-linked glycosylation"/>
    <property type="evidence" value="ECO:0007669"/>
    <property type="project" value="TreeGrafter"/>
</dbReference>
<evidence type="ECO:0000256" key="9">
    <source>
        <dbReference type="ARBA" id="ARBA00022824"/>
    </source>
</evidence>
<dbReference type="Pfam" id="PF15924">
    <property type="entry name" value="ALG11_N"/>
    <property type="match status" value="1"/>
</dbReference>
<dbReference type="GeneID" id="54282629"/>
<dbReference type="Proteomes" id="UP000799778">
    <property type="component" value="Unassembled WGS sequence"/>
</dbReference>
<keyword evidence="18" id="KW-1185">Reference proteome</keyword>
<dbReference type="InterPro" id="IPR038013">
    <property type="entry name" value="ALG11"/>
</dbReference>
<evidence type="ECO:0000256" key="6">
    <source>
        <dbReference type="ARBA" id="ARBA00022676"/>
    </source>
</evidence>
<dbReference type="GO" id="GO:0004377">
    <property type="term" value="F:GDP-Man:Man(3)GlcNAc(2)-PP-Dol alpha-1,2-mannosyltransferase activity"/>
    <property type="evidence" value="ECO:0007669"/>
    <property type="project" value="UniProtKB-UniRule"/>
</dbReference>
<dbReference type="OrthoDB" id="2276068at2759"/>
<dbReference type="Pfam" id="PF00534">
    <property type="entry name" value="Glycos_transf_1"/>
    <property type="match status" value="1"/>
</dbReference>
<dbReference type="AlphaFoldDB" id="A0A6A5XKQ5"/>
<comment type="similarity">
    <text evidence="3 14">Belongs to the glycosyltransferase group 1 family. Glycosyltransferase 4 subfamily.</text>
</comment>
<evidence type="ECO:0000256" key="1">
    <source>
        <dbReference type="ARBA" id="ARBA00004389"/>
    </source>
</evidence>
<evidence type="ECO:0000313" key="17">
    <source>
        <dbReference type="EMBL" id="KAF2013845.1"/>
    </source>
</evidence>
<dbReference type="RefSeq" id="XP_033382184.1">
    <property type="nucleotide sequence ID" value="XM_033525232.1"/>
</dbReference>
<dbReference type="UniPathway" id="UPA00378"/>
<keyword evidence="7 14" id="KW-0808">Transferase</keyword>
<dbReference type="PANTHER" id="PTHR45919">
    <property type="entry name" value="GDP-MAN:MAN(3)GLCNAC(2)-PP-DOL ALPHA-1,2-MANNOSYLTRANSFERASE"/>
    <property type="match status" value="1"/>
</dbReference>
<evidence type="ECO:0000256" key="5">
    <source>
        <dbReference type="ARBA" id="ARBA00022018"/>
    </source>
</evidence>
<dbReference type="EMBL" id="ML978071">
    <property type="protein sequence ID" value="KAF2013845.1"/>
    <property type="molecule type" value="Genomic_DNA"/>
</dbReference>
<reference evidence="17" key="1">
    <citation type="journal article" date="2020" name="Stud. Mycol.">
        <title>101 Dothideomycetes genomes: a test case for predicting lifestyles and emergence of pathogens.</title>
        <authorList>
            <person name="Haridas S."/>
            <person name="Albert R."/>
            <person name="Binder M."/>
            <person name="Bloem J."/>
            <person name="Labutti K."/>
            <person name="Salamov A."/>
            <person name="Andreopoulos B."/>
            <person name="Baker S."/>
            <person name="Barry K."/>
            <person name="Bills G."/>
            <person name="Bluhm B."/>
            <person name="Cannon C."/>
            <person name="Castanera R."/>
            <person name="Culley D."/>
            <person name="Daum C."/>
            <person name="Ezra D."/>
            <person name="Gonzalez J."/>
            <person name="Henrissat B."/>
            <person name="Kuo A."/>
            <person name="Liang C."/>
            <person name="Lipzen A."/>
            <person name="Lutzoni F."/>
            <person name="Magnuson J."/>
            <person name="Mondo S."/>
            <person name="Nolan M."/>
            <person name="Ohm R."/>
            <person name="Pangilinan J."/>
            <person name="Park H.-J."/>
            <person name="Ramirez L."/>
            <person name="Alfaro M."/>
            <person name="Sun H."/>
            <person name="Tritt A."/>
            <person name="Yoshinaga Y."/>
            <person name="Zwiers L.-H."/>
            <person name="Turgeon B."/>
            <person name="Goodwin S."/>
            <person name="Spatafora J."/>
            <person name="Crous P."/>
            <person name="Grigoriev I."/>
        </authorList>
    </citation>
    <scope>NUCLEOTIDE SEQUENCE</scope>
    <source>
        <strain evidence="17">CBS 175.79</strain>
    </source>
</reference>
<gene>
    <name evidence="17" type="ORF">BU24DRAFT_394898</name>
</gene>
<dbReference type="InterPro" id="IPR001296">
    <property type="entry name" value="Glyco_trans_1"/>
</dbReference>
<dbReference type="SUPFAM" id="SSF53756">
    <property type="entry name" value="UDP-Glycosyltransferase/glycogen phosphorylase"/>
    <property type="match status" value="1"/>
</dbReference>
<evidence type="ECO:0000256" key="2">
    <source>
        <dbReference type="ARBA" id="ARBA00004922"/>
    </source>
</evidence>
<comment type="function">
    <text evidence="13 14">GDP-Man:Man(3)GlcNAc(2)-PP-Dol alpha-1,2-mannosyltransferase that operates in the biosynthetic pathway of dolichol-linked oligosaccharides, the glycan precursors employed in protein asparagine (N)-glycosylation. The assembly of dolichol-linked oligosaccharides begins on the cytosolic side of the endoplasmic reticulum membrane and finishes in its lumen. The sequential addition of sugars to dolichol pyrophosphate produces dolichol-linked oligosaccharides containing fourteen sugars, including two GlcNAcs, nine mannoses and three glucoses. Once assembled, the oligosaccharide is transferred from the lipid to nascent proteins by oligosaccharyltransferases. Catalyzes, on the cytoplasmic face of the endoplasmic reticulum, the addition of the fourth and fifth mannose residues to the dolichol-linked oligosaccharide chain, to produce Man(5)GlcNAc(2)-PP-dolichol core oligosaccharide.</text>
</comment>
<comment type="catalytic activity">
    <reaction evidence="12 14">
        <text>an alpha-D-Man-(1-&gt;3)-[alpha-D-Man-(1-&gt;6)]-beta-D-Man-(1-&gt;4)-beta-D-GlcNAc-(1-&gt;4)-alpha-D-GlcNAc-diphospho-di-trans,poly-cis-dolichol + 2 GDP-alpha-D-mannose = an alpha-D-Man-(1-&gt;2)-alpha-D-Man-(1-&gt;2)-alpha-D-Man-(1-&gt;3)-[alpha-D-Man-(1-&gt;6)]-beta-D-Man-(1-&gt;4)-beta-D-GlcNAc-(1-&gt;4)-alpha-D-GlcNAc-diphospho-di-trans,poly-cis-dolichol + 2 GDP + 2 H(+)</text>
        <dbReference type="Rhea" id="RHEA:29523"/>
        <dbReference type="Rhea" id="RHEA-COMP:19515"/>
        <dbReference type="Rhea" id="RHEA-COMP:19516"/>
        <dbReference type="ChEBI" id="CHEBI:15378"/>
        <dbReference type="ChEBI" id="CHEBI:57527"/>
        <dbReference type="ChEBI" id="CHEBI:58189"/>
        <dbReference type="ChEBI" id="CHEBI:132511"/>
        <dbReference type="ChEBI" id="CHEBI:132515"/>
        <dbReference type="EC" id="2.4.1.131"/>
    </reaction>
    <physiologicalReaction direction="left-to-right" evidence="12 14">
        <dbReference type="Rhea" id="RHEA:29524"/>
    </physiologicalReaction>
</comment>
<proteinExistence type="inferred from homology"/>
<dbReference type="CDD" id="cd03806">
    <property type="entry name" value="GT4_ALG11-like"/>
    <property type="match status" value="1"/>
</dbReference>
<keyword evidence="10" id="KW-1133">Transmembrane helix</keyword>
<accession>A0A6A5XKQ5</accession>